<protein>
    <submittedName>
        <fullName evidence="1">Uncharacterized protein</fullName>
    </submittedName>
</protein>
<dbReference type="EMBL" id="DSIN01000017">
    <property type="protein sequence ID" value="HEF25700.1"/>
    <property type="molecule type" value="Genomic_DNA"/>
</dbReference>
<dbReference type="AlphaFoldDB" id="A0A7C1X6K2"/>
<gene>
    <name evidence="1" type="ORF">ENP23_07985</name>
</gene>
<reference evidence="1" key="1">
    <citation type="journal article" date="2020" name="mSystems">
        <title>Genome- and Community-Level Interaction Insights into Carbon Utilization and Element Cycling Functions of Hydrothermarchaeota in Hydrothermal Sediment.</title>
        <authorList>
            <person name="Zhou Z."/>
            <person name="Liu Y."/>
            <person name="Xu W."/>
            <person name="Pan J."/>
            <person name="Luo Z.H."/>
            <person name="Li M."/>
        </authorList>
    </citation>
    <scope>NUCLEOTIDE SEQUENCE [LARGE SCALE GENOMIC DNA]</scope>
    <source>
        <strain evidence="1">SpSt-200</strain>
    </source>
</reference>
<name>A0A7C1X6K2_9PSED</name>
<sequence length="104" mass="11948">MWDAAVKTVKTNRFDDVDVDLEYEYRGYNYSVEHEGELFLIRTYDDELGRATVLRPTTMRTNANLRQLVSFLQAELGVSRIRLYKGDLGSYAEIDCGTLAFLPS</sequence>
<comment type="caution">
    <text evidence="1">The sequence shown here is derived from an EMBL/GenBank/DDBJ whole genome shotgun (WGS) entry which is preliminary data.</text>
</comment>
<evidence type="ECO:0000313" key="1">
    <source>
        <dbReference type="EMBL" id="HEF25700.1"/>
    </source>
</evidence>
<organism evidence="1">
    <name type="scientific">Pseudomonas graminis</name>
    <dbReference type="NCBI Taxonomy" id="158627"/>
    <lineage>
        <taxon>Bacteria</taxon>
        <taxon>Pseudomonadati</taxon>
        <taxon>Pseudomonadota</taxon>
        <taxon>Gammaproteobacteria</taxon>
        <taxon>Pseudomonadales</taxon>
        <taxon>Pseudomonadaceae</taxon>
        <taxon>Pseudomonas</taxon>
    </lineage>
</organism>
<accession>A0A7C1X6K2</accession>
<proteinExistence type="predicted"/>